<dbReference type="EMBL" id="LLXH01001839">
    <property type="protein sequence ID" value="PKC57391.1"/>
    <property type="molecule type" value="Genomic_DNA"/>
</dbReference>
<evidence type="ECO:0000313" key="2">
    <source>
        <dbReference type="EMBL" id="PKC57391.1"/>
    </source>
</evidence>
<evidence type="ECO:0000313" key="1">
    <source>
        <dbReference type="EMBL" id="PKC13240.1"/>
    </source>
</evidence>
<name>A0A2N0Q2B9_9GLOM</name>
<organism evidence="1 4">
    <name type="scientific">Rhizophagus irregularis</name>
    <dbReference type="NCBI Taxonomy" id="588596"/>
    <lineage>
        <taxon>Eukaryota</taxon>
        <taxon>Fungi</taxon>
        <taxon>Fungi incertae sedis</taxon>
        <taxon>Mucoromycota</taxon>
        <taxon>Glomeromycotina</taxon>
        <taxon>Glomeromycetes</taxon>
        <taxon>Glomerales</taxon>
        <taxon>Glomeraceae</taxon>
        <taxon>Rhizophagus</taxon>
    </lineage>
</organism>
<sequence>GVYVQIGNITFKERKKLKNHFVLGFVPFGGCFEEFIEPFISEMKILEKGKIMNIQGRTCLVIASLGDITADLPQGNDLVGVKRHGANKGCRTCNTAKDSLTLNDLDLPSVSRYHHQTDKQFEEIFAASTITERKKIATQYGLRLQPTVLDQLRWERHLQSPHDVYHVTAGKVLRFLKITIDALSPEGKVEFISFWKSFEYPRRWQKLPNPISHIDSFMMSDCLRLAMMLPFILNRFLKTKHFKQSELDKLRVRTGVSRNDLAVKLWLRCWILMAKTMAIAFKHSFTEKDYIELQEYFENLPNLHVNYHLVQHARNYATLLNTSVETKEMVHKIFKNSVLRTNRKNIDLDLLKRYNTLFAMRYLFDGGIDSRFSFTSNALVNLLHHLKRLLDDWFIIEKPEENTSKGLIENLYY</sequence>
<evidence type="ECO:0000313" key="4">
    <source>
        <dbReference type="Proteomes" id="UP000232722"/>
    </source>
</evidence>
<dbReference type="VEuPathDB" id="FungiDB:RhiirA1_353014"/>
<reference evidence="1 4" key="2">
    <citation type="submission" date="2017-09" db="EMBL/GenBank/DDBJ databases">
        <title>Extensive intraspecific genome diversity in a model arbuscular mycorrhizal fungus.</title>
        <authorList>
            <person name="Chen E.C."/>
            <person name="Morin E."/>
            <person name="Beaudet D."/>
            <person name="Noel J."/>
            <person name="Ndikumana S."/>
            <person name="Charron P."/>
            <person name="St-Onge C."/>
            <person name="Giorgi J."/>
            <person name="Grigoriev I.V."/>
            <person name="Roux C."/>
            <person name="Martin F.M."/>
            <person name="Corradi N."/>
        </authorList>
    </citation>
    <scope>NUCLEOTIDE SEQUENCE [LARGE SCALE GENOMIC DNA]</scope>
    <source>
        <strain evidence="1 4">A5</strain>
    </source>
</reference>
<evidence type="ECO:0000313" key="3">
    <source>
        <dbReference type="Proteomes" id="UP000232688"/>
    </source>
</evidence>
<accession>A0A2N0Q2B9</accession>
<dbReference type="Proteomes" id="UP000232722">
    <property type="component" value="Unassembled WGS sequence"/>
</dbReference>
<feature type="non-terminal residue" evidence="1">
    <location>
        <position position="1"/>
    </location>
</feature>
<gene>
    <name evidence="2" type="ORF">RhiirA1_353014</name>
    <name evidence="1" type="ORF">RhiirA5_285704</name>
</gene>
<protein>
    <submittedName>
        <fullName evidence="1">Uncharacterized protein</fullName>
    </submittedName>
</protein>
<comment type="caution">
    <text evidence="1">The sequence shown here is derived from an EMBL/GenBank/DDBJ whole genome shotgun (WGS) entry which is preliminary data.</text>
</comment>
<reference evidence="1 4" key="1">
    <citation type="submission" date="2016-04" db="EMBL/GenBank/DDBJ databases">
        <title>Genome analyses suggest a sexual origin of heterokaryosis in a supposedly ancient asexual fungus.</title>
        <authorList>
            <person name="Ropars J."/>
            <person name="Sedzielewska K."/>
            <person name="Noel J."/>
            <person name="Charron P."/>
            <person name="Farinelli L."/>
            <person name="Marton T."/>
            <person name="Kruger M."/>
            <person name="Pelin A."/>
            <person name="Brachmann A."/>
            <person name="Corradi N."/>
        </authorList>
    </citation>
    <scope>NUCLEOTIDE SEQUENCE [LARGE SCALE GENOMIC DNA]</scope>
    <source>
        <strain evidence="1 4">A5</strain>
    </source>
</reference>
<reference evidence="2 3" key="3">
    <citation type="submission" date="2017-10" db="EMBL/GenBank/DDBJ databases">
        <title>Extensive intraspecific genome diversity in a model arbuscular mycorrhizal fungus.</title>
        <authorList>
            <person name="Chen E.C.H."/>
            <person name="Morin E."/>
            <person name="Baudet D."/>
            <person name="Noel J."/>
            <person name="Ndikumana S."/>
            <person name="Charron P."/>
            <person name="St-Onge C."/>
            <person name="Giorgi J."/>
            <person name="Grigoriev I.V."/>
            <person name="Roux C."/>
            <person name="Martin F.M."/>
            <person name="Corradi N."/>
        </authorList>
    </citation>
    <scope>NUCLEOTIDE SEQUENCE [LARGE SCALE GENOMIC DNA]</scope>
    <source>
        <strain evidence="2 3">A1</strain>
    </source>
</reference>
<dbReference type="Proteomes" id="UP000232688">
    <property type="component" value="Unassembled WGS sequence"/>
</dbReference>
<dbReference type="AlphaFoldDB" id="A0A2N0Q2B9"/>
<reference evidence="2 3" key="4">
    <citation type="submission" date="2017-10" db="EMBL/GenBank/DDBJ databases">
        <title>Genome analyses suggest a sexual origin of heterokaryosis in a supposedly ancient asexual fungus.</title>
        <authorList>
            <person name="Corradi N."/>
            <person name="Sedzielewska K."/>
            <person name="Noel J."/>
            <person name="Charron P."/>
            <person name="Farinelli L."/>
            <person name="Marton T."/>
            <person name="Kruger M."/>
            <person name="Pelin A."/>
            <person name="Brachmann A."/>
            <person name="Corradi N."/>
        </authorList>
    </citation>
    <scope>NUCLEOTIDE SEQUENCE [LARGE SCALE GENOMIC DNA]</scope>
    <source>
        <strain evidence="2 3">A1</strain>
    </source>
</reference>
<proteinExistence type="predicted"/>
<dbReference type="EMBL" id="LLXJ01000201">
    <property type="protein sequence ID" value="PKC13240.1"/>
    <property type="molecule type" value="Genomic_DNA"/>
</dbReference>